<organism evidence="1 2">
    <name type="scientific">Heterorhabditis bacteriophora</name>
    <name type="common">Entomopathogenic nematode worm</name>
    <dbReference type="NCBI Taxonomy" id="37862"/>
    <lineage>
        <taxon>Eukaryota</taxon>
        <taxon>Metazoa</taxon>
        <taxon>Ecdysozoa</taxon>
        <taxon>Nematoda</taxon>
        <taxon>Chromadorea</taxon>
        <taxon>Rhabditida</taxon>
        <taxon>Rhabditina</taxon>
        <taxon>Rhabditomorpha</taxon>
        <taxon>Strongyloidea</taxon>
        <taxon>Heterorhabditidae</taxon>
        <taxon>Heterorhabditis</taxon>
    </lineage>
</organism>
<dbReference type="WBParaSite" id="Hba_20374">
    <property type="protein sequence ID" value="Hba_20374"/>
    <property type="gene ID" value="Hba_20374"/>
</dbReference>
<sequence>MKRNVLDSFSSVLSRQKPEVAGEPYRMKVFSNSLPRSVGDPWRGAYSAHGFWYKFHEAGNDEFGRIVAHSYEQDKYMLNYDYLFSWQNAYGANGIRVLVAKNLKNEIMGGVVAIKKETYTQIGTYFVKEEFRHSGIGLKLFKEISRGTESIVFQAMHHLHETLHYVGLTLQAGRKFFHYRLDNPSGFTNLKV</sequence>
<name>A0A1I7XSB0_HETBA</name>
<dbReference type="Gene3D" id="3.40.630.30">
    <property type="match status" value="1"/>
</dbReference>
<dbReference type="SUPFAM" id="SSF55729">
    <property type="entry name" value="Acyl-CoA N-acyltransferases (Nat)"/>
    <property type="match status" value="1"/>
</dbReference>
<dbReference type="Proteomes" id="UP000095283">
    <property type="component" value="Unplaced"/>
</dbReference>
<proteinExistence type="predicted"/>
<accession>A0A1I7XSB0</accession>
<reference evidence="2" key="1">
    <citation type="submission" date="2016-11" db="UniProtKB">
        <authorList>
            <consortium name="WormBaseParasite"/>
        </authorList>
    </citation>
    <scope>IDENTIFICATION</scope>
</reference>
<evidence type="ECO:0000313" key="1">
    <source>
        <dbReference type="Proteomes" id="UP000095283"/>
    </source>
</evidence>
<keyword evidence="1" id="KW-1185">Reference proteome</keyword>
<protein>
    <submittedName>
        <fullName evidence="2">N-acetyltransferase domain-containing protein</fullName>
    </submittedName>
</protein>
<dbReference type="InterPro" id="IPR016181">
    <property type="entry name" value="Acyl_CoA_acyltransferase"/>
</dbReference>
<evidence type="ECO:0000313" key="2">
    <source>
        <dbReference type="WBParaSite" id="Hba_20374"/>
    </source>
</evidence>
<dbReference type="AlphaFoldDB" id="A0A1I7XSB0"/>